<evidence type="ECO:0000313" key="2">
    <source>
        <dbReference type="Proteomes" id="UP000253318"/>
    </source>
</evidence>
<organism evidence="1 2">
    <name type="scientific">Marinitenerispora sediminis</name>
    <dbReference type="NCBI Taxonomy" id="1931232"/>
    <lineage>
        <taxon>Bacteria</taxon>
        <taxon>Bacillati</taxon>
        <taxon>Actinomycetota</taxon>
        <taxon>Actinomycetes</taxon>
        <taxon>Streptosporangiales</taxon>
        <taxon>Nocardiopsidaceae</taxon>
        <taxon>Marinitenerispora</taxon>
    </lineage>
</organism>
<accession>A0A368T8H5</accession>
<comment type="caution">
    <text evidence="1">The sequence shown here is derived from an EMBL/GenBank/DDBJ whole genome shotgun (WGS) entry which is preliminary data.</text>
</comment>
<gene>
    <name evidence="1" type="ORF">DEF24_07535</name>
</gene>
<reference evidence="1 2" key="1">
    <citation type="submission" date="2018-04" db="EMBL/GenBank/DDBJ databases">
        <title>Novel actinobacteria from marine sediment.</title>
        <authorList>
            <person name="Ng Z.Y."/>
            <person name="Tan G.Y.A."/>
        </authorList>
    </citation>
    <scope>NUCLEOTIDE SEQUENCE [LARGE SCALE GENOMIC DNA]</scope>
    <source>
        <strain evidence="1 2">TPS81</strain>
    </source>
</reference>
<dbReference type="EMBL" id="QEIN01000042">
    <property type="protein sequence ID" value="RCV60319.1"/>
    <property type="molecule type" value="Genomic_DNA"/>
</dbReference>
<dbReference type="Proteomes" id="UP000253318">
    <property type="component" value="Unassembled WGS sequence"/>
</dbReference>
<protein>
    <submittedName>
        <fullName evidence="1">Uncharacterized protein</fullName>
    </submittedName>
</protein>
<name>A0A368T8H5_9ACTN</name>
<sequence length="80" mass="8379">MMPPVGGDRIWQPRSEARGRRCDRMPALMPPMCPPAPETPGHARYSSAADVYTSVIPEAAAAAAEAPAAIIPRPARGSVA</sequence>
<evidence type="ECO:0000313" key="1">
    <source>
        <dbReference type="EMBL" id="RCV60319.1"/>
    </source>
</evidence>
<dbReference type="AlphaFoldDB" id="A0A368T8H5"/>
<keyword evidence="2" id="KW-1185">Reference proteome</keyword>
<proteinExistence type="predicted"/>